<dbReference type="PROSITE" id="PS50172">
    <property type="entry name" value="BRCT"/>
    <property type="match status" value="1"/>
</dbReference>
<evidence type="ECO:0000256" key="9">
    <source>
        <dbReference type="ARBA" id="ARBA00023027"/>
    </source>
</evidence>
<dbReference type="SMART" id="SM00532">
    <property type="entry name" value="LIGANc"/>
    <property type="match status" value="1"/>
</dbReference>
<feature type="binding site" evidence="13">
    <location>
        <position position="428"/>
    </location>
    <ligand>
        <name>Zn(2+)</name>
        <dbReference type="ChEBI" id="CHEBI:29105"/>
    </ligand>
</feature>
<dbReference type="Gene3D" id="1.10.287.610">
    <property type="entry name" value="Helix hairpin bin"/>
    <property type="match status" value="1"/>
</dbReference>
<dbReference type="InterPro" id="IPR001357">
    <property type="entry name" value="BRCT_dom"/>
</dbReference>
<dbReference type="InterPro" id="IPR033136">
    <property type="entry name" value="DNA_ligase_CS"/>
</dbReference>
<dbReference type="InterPro" id="IPR010994">
    <property type="entry name" value="RuvA_2-like"/>
</dbReference>
<feature type="binding site" evidence="13">
    <location>
        <position position="425"/>
    </location>
    <ligand>
        <name>Zn(2+)</name>
        <dbReference type="ChEBI" id="CHEBI:29105"/>
    </ligand>
</feature>
<dbReference type="InterPro" id="IPR013840">
    <property type="entry name" value="DNAligase_N"/>
</dbReference>
<evidence type="ECO:0000256" key="6">
    <source>
        <dbReference type="ARBA" id="ARBA00022763"/>
    </source>
</evidence>
<evidence type="ECO:0000256" key="10">
    <source>
        <dbReference type="ARBA" id="ARBA00023204"/>
    </source>
</evidence>
<evidence type="ECO:0000256" key="13">
    <source>
        <dbReference type="HAMAP-Rule" id="MF_01588"/>
    </source>
</evidence>
<evidence type="ECO:0000256" key="1">
    <source>
        <dbReference type="ARBA" id="ARBA00012722"/>
    </source>
</evidence>
<dbReference type="SUPFAM" id="SSF52113">
    <property type="entry name" value="BRCT domain"/>
    <property type="match status" value="1"/>
</dbReference>
<evidence type="ECO:0000256" key="7">
    <source>
        <dbReference type="ARBA" id="ARBA00022833"/>
    </source>
</evidence>
<feature type="binding site" evidence="13">
    <location>
        <position position="448"/>
    </location>
    <ligand>
        <name>Zn(2+)</name>
        <dbReference type="ChEBI" id="CHEBI:29105"/>
    </ligand>
</feature>
<keyword evidence="8 13" id="KW-0460">Magnesium</keyword>
<dbReference type="PANTHER" id="PTHR23389:SF9">
    <property type="entry name" value="DNA LIGASE"/>
    <property type="match status" value="1"/>
</dbReference>
<evidence type="ECO:0000256" key="12">
    <source>
        <dbReference type="ARBA" id="ARBA00060881"/>
    </source>
</evidence>
<dbReference type="InterPro" id="IPR012340">
    <property type="entry name" value="NA-bd_OB-fold"/>
</dbReference>
<dbReference type="Pfam" id="PF00533">
    <property type="entry name" value="BRCT"/>
    <property type="match status" value="1"/>
</dbReference>
<dbReference type="NCBIfam" id="NF005932">
    <property type="entry name" value="PRK07956.1"/>
    <property type="match status" value="1"/>
</dbReference>
<dbReference type="Gene3D" id="3.30.470.30">
    <property type="entry name" value="DNA ligase/mRNA capping enzyme"/>
    <property type="match status" value="1"/>
</dbReference>
<dbReference type="NCBIfam" id="TIGR00575">
    <property type="entry name" value="dnlj"/>
    <property type="match status" value="1"/>
</dbReference>
<dbReference type="GO" id="GO:0046872">
    <property type="term" value="F:metal ion binding"/>
    <property type="evidence" value="ECO:0007669"/>
    <property type="project" value="UniProtKB-KW"/>
</dbReference>
<dbReference type="Gene3D" id="1.10.150.20">
    <property type="entry name" value="5' to 3' exonuclease, C-terminal subdomain"/>
    <property type="match status" value="2"/>
</dbReference>
<protein>
    <recommendedName>
        <fullName evidence="2 13">DNA ligase</fullName>
        <ecNumber evidence="1 13">6.5.1.2</ecNumber>
    </recommendedName>
    <alternativeName>
        <fullName evidence="13">Polydeoxyribonucleotide synthase [NAD(+)]</fullName>
    </alternativeName>
</protein>
<keyword evidence="3 13" id="KW-0436">Ligase</keyword>
<dbReference type="STRING" id="1802457.A3F15_01025"/>
<dbReference type="InterPro" id="IPR036420">
    <property type="entry name" value="BRCT_dom_sf"/>
</dbReference>
<keyword evidence="9 13" id="KW-0520">NAD</keyword>
<comment type="function">
    <text evidence="13">DNA ligase that catalyzes the formation of phosphodiester linkages between 5'-phosphoryl and 3'-hydroxyl groups in double-stranded DNA using NAD as a coenzyme and as the energy source for the reaction. It is essential for DNA replication and repair of damaged DNA.</text>
</comment>
<dbReference type="SUPFAM" id="SSF47781">
    <property type="entry name" value="RuvA domain 2-like"/>
    <property type="match status" value="1"/>
</dbReference>
<accession>A0A1G2RCD0</accession>
<dbReference type="SUPFAM" id="SSF56091">
    <property type="entry name" value="DNA ligase/mRNA capping enzyme, catalytic domain"/>
    <property type="match status" value="1"/>
</dbReference>
<dbReference type="HAMAP" id="MF_01588">
    <property type="entry name" value="DNA_ligase_A"/>
    <property type="match status" value="1"/>
</dbReference>
<sequence>MQKQEAKQRIEKLREAINYHRYLYHVEDRQEVSEGVLDSLKKELFDLEQEYPEFITPDSPTQRIGGKPLEKFSKVRHAEPMLSFNDAFSEQDMTDWQERIYKLLDENERKNTDFYCELKIDGLAVELTYKDNIFKAGATRGDGLIGEDVTVNLKTIEQIPLRIKSFRGFSEEEKQAIPKITFGDDKELIVRGEVFIAKKEFSRINQEQIRQDLAVFSNPRNMAAGSIRQLDPKITAKRRLDFFSYDLVTDCGQSNHEQEHQILKIFGFKISKHSQRCGDLSAVFKFYDYWKNYRDELPYEIDGIVVTVNPNKIYEKLGTVGKAPRGAIAFKFPLKQATTIIEDITIQVGRTGSLTPVAILKPVEIGGVKISRATLHNEDEIKRLGIKIGDTIIVGRAGDVIPDIVKVLPELRTGKERNFEFPKKCPACGGAIIKKEKEAVWRCHNRQCFSRQKKQFHHFVSRGAFNIVGLGPKIIGKLLDSGLISDPADLFRLEVGDIIHLGDSASGKKKKNSEAAVIQGFAQKSTQNLIGSIAAKKRITLARFIYALGIRNVGEETARDMAIRFQSLNRVKNVSLDELRDVLDIGPVTAESVYRYFQDRRNLEFLEKLEKAEVKVPSETTRQNLSLKGKTFVLTGTLDNTTREAAKERIRELGGKAVEHVARNTDYVVVGRNPGSKVGEAKQLGIKIINEDDLQEITKR</sequence>
<dbReference type="InterPro" id="IPR001679">
    <property type="entry name" value="DNA_ligase"/>
</dbReference>
<dbReference type="InterPro" id="IPR004149">
    <property type="entry name" value="Znf_DNAligase_C4"/>
</dbReference>
<dbReference type="PANTHER" id="PTHR23389">
    <property type="entry name" value="CHROMOSOME TRANSMISSION FIDELITY FACTOR 18"/>
    <property type="match status" value="1"/>
</dbReference>
<feature type="binding site" evidence="13">
    <location>
        <position position="117"/>
    </location>
    <ligand>
        <name>NAD(+)</name>
        <dbReference type="ChEBI" id="CHEBI:57540"/>
    </ligand>
</feature>
<dbReference type="InterPro" id="IPR041663">
    <property type="entry name" value="DisA/LigA_HHH"/>
</dbReference>
<comment type="caution">
    <text evidence="15">The sequence shown here is derived from an EMBL/GenBank/DDBJ whole genome shotgun (WGS) entry which is preliminary data.</text>
</comment>
<dbReference type="Pfam" id="PF03120">
    <property type="entry name" value="OB_DNA_ligase"/>
    <property type="match status" value="1"/>
</dbReference>
<reference evidence="15 16" key="1">
    <citation type="journal article" date="2016" name="Nat. Commun.">
        <title>Thousands of microbial genomes shed light on interconnected biogeochemical processes in an aquifer system.</title>
        <authorList>
            <person name="Anantharaman K."/>
            <person name="Brown C.T."/>
            <person name="Hug L.A."/>
            <person name="Sharon I."/>
            <person name="Castelle C.J."/>
            <person name="Probst A.J."/>
            <person name="Thomas B.C."/>
            <person name="Singh A."/>
            <person name="Wilkins M.J."/>
            <person name="Karaoz U."/>
            <person name="Brodie E.L."/>
            <person name="Williams K.H."/>
            <person name="Hubbard S.S."/>
            <person name="Banfield J.F."/>
        </authorList>
    </citation>
    <scope>NUCLEOTIDE SEQUENCE [LARGE SCALE GENOMIC DNA]</scope>
</reference>
<feature type="binding site" evidence="13">
    <location>
        <position position="193"/>
    </location>
    <ligand>
        <name>NAD(+)</name>
        <dbReference type="ChEBI" id="CHEBI:57540"/>
    </ligand>
</feature>
<evidence type="ECO:0000313" key="15">
    <source>
        <dbReference type="EMBL" id="OHA70504.1"/>
    </source>
</evidence>
<evidence type="ECO:0000256" key="11">
    <source>
        <dbReference type="ARBA" id="ARBA00034005"/>
    </source>
</evidence>
<dbReference type="Pfam" id="PF01653">
    <property type="entry name" value="DNA_ligase_aden"/>
    <property type="match status" value="1"/>
</dbReference>
<comment type="cofactor">
    <cofactor evidence="13">
        <name>Mg(2+)</name>
        <dbReference type="ChEBI" id="CHEBI:18420"/>
    </cofactor>
    <cofactor evidence="13">
        <name>Mn(2+)</name>
        <dbReference type="ChEBI" id="CHEBI:29035"/>
    </cofactor>
</comment>
<keyword evidence="6 13" id="KW-0227">DNA damage</keyword>
<proteinExistence type="inferred from homology"/>
<keyword evidence="10 13" id="KW-0234">DNA repair</keyword>
<feature type="domain" description="BRCT" evidence="14">
    <location>
        <begin position="622"/>
        <end position="700"/>
    </location>
</feature>
<dbReference type="AlphaFoldDB" id="A0A1G2RCD0"/>
<organism evidence="15 16">
    <name type="scientific">Candidatus Wildermuthbacteria bacterium RIFCSPHIGHO2_12_FULL_40_12</name>
    <dbReference type="NCBI Taxonomy" id="1802457"/>
    <lineage>
        <taxon>Bacteria</taxon>
        <taxon>Candidatus Wildermuthiibacteriota</taxon>
    </lineage>
</organism>
<dbReference type="Pfam" id="PF03119">
    <property type="entry name" value="DNA_ligase_ZBD"/>
    <property type="match status" value="1"/>
</dbReference>
<feature type="binding site" evidence="13">
    <location>
        <begin position="83"/>
        <end position="84"/>
    </location>
    <ligand>
        <name>NAD(+)</name>
        <dbReference type="ChEBI" id="CHEBI:57540"/>
    </ligand>
</feature>
<evidence type="ECO:0000256" key="4">
    <source>
        <dbReference type="ARBA" id="ARBA00022705"/>
    </source>
</evidence>
<dbReference type="GO" id="GO:0006260">
    <property type="term" value="P:DNA replication"/>
    <property type="evidence" value="ECO:0007669"/>
    <property type="project" value="UniProtKB-KW"/>
</dbReference>
<name>A0A1G2RCD0_9BACT</name>
<dbReference type="InterPro" id="IPR013839">
    <property type="entry name" value="DNAligase_adenylation"/>
</dbReference>
<comment type="similarity">
    <text evidence="12 13">Belongs to the NAD-dependent DNA ligase family. LigA subfamily.</text>
</comment>
<keyword evidence="4 13" id="KW-0235">DNA replication</keyword>
<keyword evidence="13" id="KW-0464">Manganese</keyword>
<comment type="caution">
    <text evidence="13">Lacks conserved residue(s) required for the propagation of feature annotation.</text>
</comment>
<comment type="catalytic activity">
    <reaction evidence="11 13">
        <text>NAD(+) + (deoxyribonucleotide)n-3'-hydroxyl + 5'-phospho-(deoxyribonucleotide)m = (deoxyribonucleotide)n+m + AMP + beta-nicotinamide D-nucleotide.</text>
        <dbReference type="EC" id="6.5.1.2"/>
    </reaction>
</comment>
<dbReference type="GO" id="GO:0005829">
    <property type="term" value="C:cytosol"/>
    <property type="evidence" value="ECO:0007669"/>
    <property type="project" value="TreeGrafter"/>
</dbReference>
<keyword evidence="7 13" id="KW-0862">Zinc</keyword>
<dbReference type="InterPro" id="IPR004150">
    <property type="entry name" value="NAD_DNA_ligase_OB"/>
</dbReference>
<evidence type="ECO:0000259" key="14">
    <source>
        <dbReference type="PROSITE" id="PS50172"/>
    </source>
</evidence>
<keyword evidence="5 13" id="KW-0479">Metal-binding</keyword>
<dbReference type="SUPFAM" id="SSF50249">
    <property type="entry name" value="Nucleic acid-binding proteins"/>
    <property type="match status" value="1"/>
</dbReference>
<dbReference type="Gene3D" id="3.40.50.10190">
    <property type="entry name" value="BRCT domain"/>
    <property type="match status" value="1"/>
</dbReference>
<dbReference type="Pfam" id="PF12826">
    <property type="entry name" value="HHH_2"/>
    <property type="match status" value="1"/>
</dbReference>
<dbReference type="CDD" id="cd00114">
    <property type="entry name" value="LIGANc"/>
    <property type="match status" value="1"/>
</dbReference>
<evidence type="ECO:0000256" key="2">
    <source>
        <dbReference type="ARBA" id="ARBA00013308"/>
    </source>
</evidence>
<feature type="binding site" evidence="13">
    <location>
        <position position="140"/>
    </location>
    <ligand>
        <name>NAD(+)</name>
        <dbReference type="ChEBI" id="CHEBI:57540"/>
    </ligand>
</feature>
<evidence type="ECO:0000256" key="5">
    <source>
        <dbReference type="ARBA" id="ARBA00022723"/>
    </source>
</evidence>
<dbReference type="FunFam" id="1.10.150.20:FF:000006">
    <property type="entry name" value="DNA ligase"/>
    <property type="match status" value="1"/>
</dbReference>
<evidence type="ECO:0000256" key="8">
    <source>
        <dbReference type="ARBA" id="ARBA00022842"/>
    </source>
</evidence>
<dbReference type="GO" id="GO:0006281">
    <property type="term" value="P:DNA repair"/>
    <property type="evidence" value="ECO:0007669"/>
    <property type="project" value="UniProtKB-KW"/>
</dbReference>
<dbReference type="FunFam" id="2.40.50.140:FF:000012">
    <property type="entry name" value="DNA ligase"/>
    <property type="match status" value="1"/>
</dbReference>
<dbReference type="SMART" id="SM00292">
    <property type="entry name" value="BRCT"/>
    <property type="match status" value="1"/>
</dbReference>
<dbReference type="PIRSF" id="PIRSF001604">
    <property type="entry name" value="LigA"/>
    <property type="match status" value="1"/>
</dbReference>
<dbReference type="GO" id="GO:0003911">
    <property type="term" value="F:DNA ligase (NAD+) activity"/>
    <property type="evidence" value="ECO:0007669"/>
    <property type="project" value="UniProtKB-UniRule"/>
</dbReference>
<dbReference type="EMBL" id="MHUC01000027">
    <property type="protein sequence ID" value="OHA70504.1"/>
    <property type="molecule type" value="Genomic_DNA"/>
</dbReference>
<gene>
    <name evidence="13" type="primary">ligA</name>
    <name evidence="15" type="ORF">A3F15_01025</name>
</gene>
<dbReference type="Gene3D" id="6.20.10.30">
    <property type="match status" value="1"/>
</dbReference>
<dbReference type="Proteomes" id="UP000177078">
    <property type="component" value="Unassembled WGS sequence"/>
</dbReference>
<evidence type="ECO:0000256" key="3">
    <source>
        <dbReference type="ARBA" id="ARBA00022598"/>
    </source>
</evidence>
<dbReference type="CDD" id="cd17748">
    <property type="entry name" value="BRCT_DNA_ligase_like"/>
    <property type="match status" value="1"/>
</dbReference>
<feature type="binding site" evidence="13">
    <location>
        <position position="331"/>
    </location>
    <ligand>
        <name>NAD(+)</name>
        <dbReference type="ChEBI" id="CHEBI:57540"/>
    </ligand>
</feature>
<dbReference type="EC" id="6.5.1.2" evidence="1 13"/>
<dbReference type="PROSITE" id="PS01056">
    <property type="entry name" value="DNA_LIGASE_N2"/>
    <property type="match status" value="1"/>
</dbReference>
<evidence type="ECO:0000313" key="16">
    <source>
        <dbReference type="Proteomes" id="UP000177078"/>
    </source>
</evidence>
<feature type="active site" description="N6-AMP-lysine intermediate" evidence="13">
    <location>
        <position position="119"/>
    </location>
</feature>
<dbReference type="Gene3D" id="2.40.50.140">
    <property type="entry name" value="Nucleic acid-binding proteins"/>
    <property type="match status" value="1"/>
</dbReference>